<reference evidence="6 7" key="1">
    <citation type="submission" date="2014-01" db="EMBL/GenBank/DDBJ databases">
        <title>Roseivivax isoporae LMG 25204 Genome Sequencing.</title>
        <authorList>
            <person name="Lai Q."/>
            <person name="Li G."/>
            <person name="Shao Z."/>
        </authorList>
    </citation>
    <scope>NUCLEOTIDE SEQUENCE [LARGE SCALE GENOMIC DNA]</scope>
    <source>
        <strain evidence="6 7">LMG 25204</strain>
    </source>
</reference>
<dbReference type="Gene3D" id="3.40.50.150">
    <property type="entry name" value="Vaccinia Virus protein VP39"/>
    <property type="match status" value="1"/>
</dbReference>
<keyword evidence="3" id="KW-0489">Methyltransferase</keyword>
<keyword evidence="1" id="KW-0963">Cytoplasm</keyword>
<evidence type="ECO:0008006" key="8">
    <source>
        <dbReference type="Google" id="ProtNLM"/>
    </source>
</evidence>
<dbReference type="STRING" id="1449351.RISW2_05330"/>
<dbReference type="Proteomes" id="UP000023430">
    <property type="component" value="Unassembled WGS sequence"/>
</dbReference>
<dbReference type="InterPro" id="IPR029063">
    <property type="entry name" value="SAM-dependent_MTases_sf"/>
</dbReference>
<dbReference type="SUPFAM" id="SSF53335">
    <property type="entry name" value="S-adenosyl-L-methionine-dependent methyltransferases"/>
    <property type="match status" value="1"/>
</dbReference>
<evidence type="ECO:0000256" key="3">
    <source>
        <dbReference type="ARBA" id="ARBA00022603"/>
    </source>
</evidence>
<dbReference type="GO" id="GO:0070043">
    <property type="term" value="F:rRNA (guanine-N7-)-methyltransferase activity"/>
    <property type="evidence" value="ECO:0007669"/>
    <property type="project" value="TreeGrafter"/>
</dbReference>
<accession>X7F722</accession>
<proteinExistence type="predicted"/>
<keyword evidence="7" id="KW-1185">Reference proteome</keyword>
<dbReference type="Pfam" id="PF02527">
    <property type="entry name" value="GidB"/>
    <property type="match status" value="1"/>
</dbReference>
<dbReference type="InterPro" id="IPR003682">
    <property type="entry name" value="rRNA_ssu_MeTfrase_G"/>
</dbReference>
<gene>
    <name evidence="6" type="ORF">RISW2_05330</name>
</gene>
<name>X7F722_9RHOB</name>
<sequence>MPGIVCAIAGAELMPETRFTLVEADIRKATFLRTVLRETGVRAEVIAERIERTTPLQADCLSARALADLGELLTFATLHLVPAGKALFPKGATWEKEVEAARARWNFTAIPHRSMTHPEAVILEIGDVSHV</sequence>
<evidence type="ECO:0000256" key="5">
    <source>
        <dbReference type="ARBA" id="ARBA00022691"/>
    </source>
</evidence>
<organism evidence="6 7">
    <name type="scientific">Roseivivax isoporae LMG 25204</name>
    <dbReference type="NCBI Taxonomy" id="1449351"/>
    <lineage>
        <taxon>Bacteria</taxon>
        <taxon>Pseudomonadati</taxon>
        <taxon>Pseudomonadota</taxon>
        <taxon>Alphaproteobacteria</taxon>
        <taxon>Rhodobacterales</taxon>
        <taxon>Roseobacteraceae</taxon>
        <taxon>Roseivivax</taxon>
    </lineage>
</organism>
<protein>
    <recommendedName>
        <fullName evidence="8">16S rRNA methyltransferase</fullName>
    </recommendedName>
</protein>
<evidence type="ECO:0000256" key="4">
    <source>
        <dbReference type="ARBA" id="ARBA00022679"/>
    </source>
</evidence>
<dbReference type="EMBL" id="JAME01000016">
    <property type="protein sequence ID" value="ETX28722.1"/>
    <property type="molecule type" value="Genomic_DNA"/>
</dbReference>
<dbReference type="GO" id="GO:0005829">
    <property type="term" value="C:cytosol"/>
    <property type="evidence" value="ECO:0007669"/>
    <property type="project" value="TreeGrafter"/>
</dbReference>
<evidence type="ECO:0000313" key="7">
    <source>
        <dbReference type="Proteomes" id="UP000023430"/>
    </source>
</evidence>
<keyword evidence="5" id="KW-0949">S-adenosyl-L-methionine</keyword>
<keyword evidence="4" id="KW-0808">Transferase</keyword>
<evidence type="ECO:0000313" key="6">
    <source>
        <dbReference type="EMBL" id="ETX28722.1"/>
    </source>
</evidence>
<comment type="caution">
    <text evidence="6">The sequence shown here is derived from an EMBL/GenBank/DDBJ whole genome shotgun (WGS) entry which is preliminary data.</text>
</comment>
<evidence type="ECO:0000256" key="2">
    <source>
        <dbReference type="ARBA" id="ARBA00022552"/>
    </source>
</evidence>
<dbReference type="AlphaFoldDB" id="X7F722"/>
<evidence type="ECO:0000256" key="1">
    <source>
        <dbReference type="ARBA" id="ARBA00022490"/>
    </source>
</evidence>
<keyword evidence="2" id="KW-0698">rRNA processing</keyword>
<dbReference type="eggNOG" id="COG0357">
    <property type="taxonomic scope" value="Bacteria"/>
</dbReference>
<dbReference type="PANTHER" id="PTHR31760:SF0">
    <property type="entry name" value="S-ADENOSYL-L-METHIONINE-DEPENDENT METHYLTRANSFERASES SUPERFAMILY PROTEIN"/>
    <property type="match status" value="1"/>
</dbReference>
<dbReference type="PANTHER" id="PTHR31760">
    <property type="entry name" value="S-ADENOSYL-L-METHIONINE-DEPENDENT METHYLTRANSFERASES SUPERFAMILY PROTEIN"/>
    <property type="match status" value="1"/>
</dbReference>